<sequence length="95" mass="11033">MLLHIEQKALDYLRKNGHVLTIDYERTEGEGEDAGKAFPKIVLGKPENMDLFKLITPHDLQVYLNEELILENYGKTVKIAFEKNLFSKKLKMLEI</sequence>
<reference evidence="1 2" key="1">
    <citation type="submission" date="2009-02" db="EMBL/GenBank/DDBJ databases">
        <title>Sequencing of the draft genome and assembly of Dethiobacter alkaliphilus AHT 1.</title>
        <authorList>
            <consortium name="US DOE Joint Genome Institute (JGI-PGF)"/>
            <person name="Lucas S."/>
            <person name="Copeland A."/>
            <person name="Lapidus A."/>
            <person name="Glavina del Rio T."/>
            <person name="Dalin E."/>
            <person name="Tice H."/>
            <person name="Bruce D."/>
            <person name="Goodwin L."/>
            <person name="Pitluck S."/>
            <person name="Larimer F."/>
            <person name="Land M.L."/>
            <person name="Hauser L."/>
            <person name="Muyzer G."/>
        </authorList>
    </citation>
    <scope>NUCLEOTIDE SEQUENCE [LARGE SCALE GENOMIC DNA]</scope>
    <source>
        <strain evidence="1 2">AHT 1</strain>
    </source>
</reference>
<name>C0GEC2_DETAL</name>
<accession>C0GEC2</accession>
<protein>
    <submittedName>
        <fullName evidence="1">Uncharacterized protein</fullName>
    </submittedName>
</protein>
<proteinExistence type="predicted"/>
<dbReference type="RefSeq" id="WP_008515149.1">
    <property type="nucleotide sequence ID" value="NZ_ACJM01000003.1"/>
</dbReference>
<gene>
    <name evidence="1" type="ORF">DealDRAFT_0831</name>
</gene>
<evidence type="ECO:0000313" key="2">
    <source>
        <dbReference type="Proteomes" id="UP000006443"/>
    </source>
</evidence>
<dbReference type="Proteomes" id="UP000006443">
    <property type="component" value="Unassembled WGS sequence"/>
</dbReference>
<comment type="caution">
    <text evidence="1">The sequence shown here is derived from an EMBL/GenBank/DDBJ whole genome shotgun (WGS) entry which is preliminary data.</text>
</comment>
<keyword evidence="2" id="KW-1185">Reference proteome</keyword>
<organism evidence="1 2">
    <name type="scientific">Dethiobacter alkaliphilus AHT 1</name>
    <dbReference type="NCBI Taxonomy" id="555088"/>
    <lineage>
        <taxon>Bacteria</taxon>
        <taxon>Bacillati</taxon>
        <taxon>Bacillota</taxon>
        <taxon>Dethiobacteria</taxon>
        <taxon>Dethiobacterales</taxon>
        <taxon>Dethiobacteraceae</taxon>
        <taxon>Dethiobacter</taxon>
    </lineage>
</organism>
<dbReference type="AlphaFoldDB" id="C0GEC2"/>
<dbReference type="EMBL" id="ACJM01000003">
    <property type="protein sequence ID" value="EEG78416.1"/>
    <property type="molecule type" value="Genomic_DNA"/>
</dbReference>
<evidence type="ECO:0000313" key="1">
    <source>
        <dbReference type="EMBL" id="EEG78416.1"/>
    </source>
</evidence>